<gene>
    <name evidence="1" type="ORF">L195_g048715</name>
</gene>
<proteinExistence type="predicted"/>
<reference evidence="1 2" key="1">
    <citation type="journal article" date="2014" name="Am. J. Bot.">
        <title>Genome assembly and annotation for red clover (Trifolium pratense; Fabaceae).</title>
        <authorList>
            <person name="Istvanek J."/>
            <person name="Jaros M."/>
            <person name="Krenek A."/>
            <person name="Repkova J."/>
        </authorList>
    </citation>
    <scope>NUCLEOTIDE SEQUENCE [LARGE SCALE GENOMIC DNA]</scope>
    <source>
        <strain evidence="2">cv. Tatra</strain>
        <tissue evidence="1">Young leaves</tissue>
    </source>
</reference>
<sequence>MLTSELKDFVEKVQNFFNENIIKHATSQQILNKHNQLLDSKSDLMNKLWSEKNTQAHIDSETSTANAQIYELSLHIDDLKSVEKKCDVQKMRLMAECTEWAQQSFIHTGFPERFLMRRMLNSFDYSDLGF</sequence>
<evidence type="ECO:0000313" key="1">
    <source>
        <dbReference type="EMBL" id="PNX55089.1"/>
    </source>
</evidence>
<evidence type="ECO:0000313" key="2">
    <source>
        <dbReference type="Proteomes" id="UP000236291"/>
    </source>
</evidence>
<reference evidence="1 2" key="2">
    <citation type="journal article" date="2017" name="Front. Plant Sci.">
        <title>Gene Classification and Mining of Molecular Markers Useful in Red Clover (Trifolium pratense) Breeding.</title>
        <authorList>
            <person name="Istvanek J."/>
            <person name="Dluhosova J."/>
            <person name="Dluhos P."/>
            <person name="Patkova L."/>
            <person name="Nedelnik J."/>
            <person name="Repkova J."/>
        </authorList>
    </citation>
    <scope>NUCLEOTIDE SEQUENCE [LARGE SCALE GENOMIC DNA]</scope>
    <source>
        <strain evidence="2">cv. Tatra</strain>
        <tissue evidence="1">Young leaves</tissue>
    </source>
</reference>
<dbReference type="AlphaFoldDB" id="A0A2K3JM32"/>
<name>A0A2K3JM32_TRIPR</name>
<organism evidence="1 2">
    <name type="scientific">Trifolium pratense</name>
    <name type="common">Red clover</name>
    <dbReference type="NCBI Taxonomy" id="57577"/>
    <lineage>
        <taxon>Eukaryota</taxon>
        <taxon>Viridiplantae</taxon>
        <taxon>Streptophyta</taxon>
        <taxon>Embryophyta</taxon>
        <taxon>Tracheophyta</taxon>
        <taxon>Spermatophyta</taxon>
        <taxon>Magnoliopsida</taxon>
        <taxon>eudicotyledons</taxon>
        <taxon>Gunneridae</taxon>
        <taxon>Pentapetalae</taxon>
        <taxon>rosids</taxon>
        <taxon>fabids</taxon>
        <taxon>Fabales</taxon>
        <taxon>Fabaceae</taxon>
        <taxon>Papilionoideae</taxon>
        <taxon>50 kb inversion clade</taxon>
        <taxon>NPAAA clade</taxon>
        <taxon>Hologalegina</taxon>
        <taxon>IRL clade</taxon>
        <taxon>Trifolieae</taxon>
        <taxon>Trifolium</taxon>
    </lineage>
</organism>
<feature type="non-terminal residue" evidence="1">
    <location>
        <position position="130"/>
    </location>
</feature>
<dbReference type="EMBL" id="ASHM01070236">
    <property type="protein sequence ID" value="PNX55089.1"/>
    <property type="molecule type" value="Genomic_DNA"/>
</dbReference>
<comment type="caution">
    <text evidence="1">The sequence shown here is derived from an EMBL/GenBank/DDBJ whole genome shotgun (WGS) entry which is preliminary data.</text>
</comment>
<accession>A0A2K3JM32</accession>
<protein>
    <submittedName>
        <fullName evidence="1">Putative CC-NBS-LRR resistance protein</fullName>
    </submittedName>
</protein>
<dbReference type="Proteomes" id="UP000236291">
    <property type="component" value="Unassembled WGS sequence"/>
</dbReference>